<reference evidence="1" key="1">
    <citation type="submission" date="2023-06" db="EMBL/GenBank/DDBJ databases">
        <title>MT1 and MT2 Draft Genomes of Novel Species.</title>
        <authorList>
            <person name="Venkateswaran K."/>
        </authorList>
    </citation>
    <scope>NUCLEOTIDE SEQUENCE</scope>
    <source>
        <strain evidence="1">IIF3SC-B10</strain>
    </source>
</reference>
<dbReference type="RefSeq" id="WP_301228303.1">
    <property type="nucleotide sequence ID" value="NZ_JAROCG010000001.1"/>
</dbReference>
<gene>
    <name evidence="1" type="ORF">P5G52_13880</name>
</gene>
<proteinExistence type="predicted"/>
<name>A0ABT8K6H4_9MICC</name>
<organism evidence="1 2">
    <name type="scientific">Arthrobacter burdickii</name>
    <dbReference type="NCBI Taxonomy" id="3035920"/>
    <lineage>
        <taxon>Bacteria</taxon>
        <taxon>Bacillati</taxon>
        <taxon>Actinomycetota</taxon>
        <taxon>Actinomycetes</taxon>
        <taxon>Micrococcales</taxon>
        <taxon>Micrococcaceae</taxon>
        <taxon>Arthrobacter</taxon>
    </lineage>
</organism>
<accession>A0ABT8K6H4</accession>
<evidence type="ECO:0008006" key="3">
    <source>
        <dbReference type="Google" id="ProtNLM"/>
    </source>
</evidence>
<dbReference type="EMBL" id="JAROCG010000001">
    <property type="protein sequence ID" value="MDN4611954.1"/>
    <property type="molecule type" value="Genomic_DNA"/>
</dbReference>
<sequence>MTTPEEFDFADWFADANLPEQSADIFTNAALLGEMADLQRRIDVEVRVQDAERTAASPAKDRLEDQWVALAKQFEASKITVYVRALTGAERKAIREAHDLAQKNDGEENSGFVLRCLAASIVGMKKHAGERQPVTLTLDQVTQLHARIGDAQIGAIHDAQLTATNGVPTVDADFLRKLSGPAAGPES</sequence>
<evidence type="ECO:0000313" key="1">
    <source>
        <dbReference type="EMBL" id="MDN4611954.1"/>
    </source>
</evidence>
<dbReference type="Proteomes" id="UP001174209">
    <property type="component" value="Unassembled WGS sequence"/>
</dbReference>
<protein>
    <recommendedName>
        <fullName evidence="3">DUF222 domain-containing protein</fullName>
    </recommendedName>
</protein>
<keyword evidence="2" id="KW-1185">Reference proteome</keyword>
<evidence type="ECO:0000313" key="2">
    <source>
        <dbReference type="Proteomes" id="UP001174209"/>
    </source>
</evidence>
<comment type="caution">
    <text evidence="1">The sequence shown here is derived from an EMBL/GenBank/DDBJ whole genome shotgun (WGS) entry which is preliminary data.</text>
</comment>